<evidence type="ECO:0000256" key="3">
    <source>
        <dbReference type="ARBA" id="ARBA00022801"/>
    </source>
</evidence>
<dbReference type="CDD" id="cd07720">
    <property type="entry name" value="OPHC2-like_MBL-fold"/>
    <property type="match status" value="1"/>
</dbReference>
<sequence length="322" mass="35266">MTTHLDYPTQSNAQHAPAISAHNAPHQGVAGFEELVPSRYALRVGEIDVLVVSDGVLPLPTATMSTNADPVARAAWFKDMFLGPDAFDWALNVLVVRSGNQTILVDAGLGGQFPGFPRAGQFPKRLEAAGIDLASVTDIVITHMHMDHIGGLLVDEVKNRLRPDVRIHVSATEVAFWESPDFSMTEMPSPVPDVLRATAQQFINDYRSQVRTFEQEHEVAPGVVVKLTGGHTPGHSVVYVTSGGERLTFAGDALFPVAFEHPDWHNGFEHDPEESVRVRVRLMQEAAASGEWFVATHLPFPSVGRVAIDGDAFRWVAGFWDY</sequence>
<dbReference type="PANTHER" id="PTHR42978:SF6">
    <property type="entry name" value="QUORUM-QUENCHING LACTONASE YTNP-RELATED"/>
    <property type="match status" value="1"/>
</dbReference>
<dbReference type="SUPFAM" id="SSF56281">
    <property type="entry name" value="Metallo-hydrolase/oxidoreductase"/>
    <property type="match status" value="1"/>
</dbReference>
<gene>
    <name evidence="6" type="ORF">PS918_00678</name>
</gene>
<evidence type="ECO:0000256" key="1">
    <source>
        <dbReference type="ARBA" id="ARBA00007749"/>
    </source>
</evidence>
<dbReference type="Pfam" id="PF00753">
    <property type="entry name" value="Lactamase_B"/>
    <property type="match status" value="1"/>
</dbReference>
<protein>
    <recommendedName>
        <fullName evidence="5">Metallo-beta-lactamase domain-containing protein</fullName>
    </recommendedName>
</protein>
<evidence type="ECO:0000313" key="6">
    <source>
        <dbReference type="EMBL" id="VVP68073.1"/>
    </source>
</evidence>
<evidence type="ECO:0000259" key="5">
    <source>
        <dbReference type="SMART" id="SM00849"/>
    </source>
</evidence>
<organism evidence="6 7">
    <name type="scientific">Pseudomonas fluorescens</name>
    <dbReference type="NCBI Taxonomy" id="294"/>
    <lineage>
        <taxon>Bacteria</taxon>
        <taxon>Pseudomonadati</taxon>
        <taxon>Pseudomonadota</taxon>
        <taxon>Gammaproteobacteria</taxon>
        <taxon>Pseudomonadales</taxon>
        <taxon>Pseudomonadaceae</taxon>
        <taxon>Pseudomonas</taxon>
    </lineage>
</organism>
<dbReference type="OrthoDB" id="5443440at2"/>
<dbReference type="Proteomes" id="UP000326611">
    <property type="component" value="Unassembled WGS sequence"/>
</dbReference>
<comment type="similarity">
    <text evidence="1">Belongs to the metallo-beta-lactamase superfamily.</text>
</comment>
<reference evidence="6 7" key="1">
    <citation type="submission" date="2019-09" db="EMBL/GenBank/DDBJ databases">
        <authorList>
            <person name="Chandra G."/>
            <person name="Truman W A."/>
        </authorList>
    </citation>
    <scope>NUCLEOTIDE SEQUENCE [LARGE SCALE GENOMIC DNA]</scope>
    <source>
        <strain evidence="6">PS918</strain>
    </source>
</reference>
<evidence type="ECO:0000256" key="4">
    <source>
        <dbReference type="ARBA" id="ARBA00022833"/>
    </source>
</evidence>
<proteinExistence type="inferred from homology"/>
<name>A0A5E7RAK5_PSEFL</name>
<dbReference type="SMART" id="SM00849">
    <property type="entry name" value="Lactamase_B"/>
    <property type="match status" value="1"/>
</dbReference>
<evidence type="ECO:0000313" key="7">
    <source>
        <dbReference type="Proteomes" id="UP000326611"/>
    </source>
</evidence>
<evidence type="ECO:0000256" key="2">
    <source>
        <dbReference type="ARBA" id="ARBA00022723"/>
    </source>
</evidence>
<dbReference type="RefSeq" id="WP_150768857.1">
    <property type="nucleotide sequence ID" value="NZ_CABVIY010000001.1"/>
</dbReference>
<dbReference type="EMBL" id="CABVIY010000001">
    <property type="protein sequence ID" value="VVP68073.1"/>
    <property type="molecule type" value="Genomic_DNA"/>
</dbReference>
<dbReference type="InterPro" id="IPR036866">
    <property type="entry name" value="RibonucZ/Hydroxyglut_hydro"/>
</dbReference>
<dbReference type="InterPro" id="IPR001279">
    <property type="entry name" value="Metallo-B-lactamas"/>
</dbReference>
<keyword evidence="2" id="KW-0479">Metal-binding</keyword>
<dbReference type="GO" id="GO:0016787">
    <property type="term" value="F:hydrolase activity"/>
    <property type="evidence" value="ECO:0007669"/>
    <property type="project" value="UniProtKB-KW"/>
</dbReference>
<keyword evidence="3" id="KW-0378">Hydrolase</keyword>
<keyword evidence="4" id="KW-0862">Zinc</keyword>
<dbReference type="Gene3D" id="3.60.15.10">
    <property type="entry name" value="Ribonuclease Z/Hydroxyacylglutathione hydrolase-like"/>
    <property type="match status" value="1"/>
</dbReference>
<accession>A0A5E7RAK5</accession>
<dbReference type="InterPro" id="IPR051013">
    <property type="entry name" value="MBL_superfamily_lactonases"/>
</dbReference>
<dbReference type="AlphaFoldDB" id="A0A5E7RAK5"/>
<feature type="domain" description="Metallo-beta-lactamase" evidence="5">
    <location>
        <begin position="90"/>
        <end position="291"/>
    </location>
</feature>
<dbReference type="GO" id="GO:0046872">
    <property type="term" value="F:metal ion binding"/>
    <property type="evidence" value="ECO:0007669"/>
    <property type="project" value="UniProtKB-KW"/>
</dbReference>
<dbReference type="PANTHER" id="PTHR42978">
    <property type="entry name" value="QUORUM-QUENCHING LACTONASE YTNP-RELATED-RELATED"/>
    <property type="match status" value="1"/>
</dbReference>